<dbReference type="KEGG" id="bhk:B4U37_08220"/>
<proteinExistence type="predicted"/>
<dbReference type="EMBL" id="CP020880">
    <property type="protein sequence ID" value="ART76016.1"/>
    <property type="molecule type" value="Genomic_DNA"/>
</dbReference>
<evidence type="ECO:0000313" key="4">
    <source>
        <dbReference type="Proteomes" id="UP000195573"/>
    </source>
</evidence>
<name>A0A1Y0CM20_9BACI</name>
<dbReference type="InterPro" id="IPR014957">
    <property type="entry name" value="IDEAL_dom"/>
</dbReference>
<evidence type="ECO:0000313" key="3">
    <source>
        <dbReference type="EMBL" id="TYS61284.1"/>
    </source>
</evidence>
<reference evidence="3 5" key="2">
    <citation type="submission" date="2019-08" db="EMBL/GenBank/DDBJ databases">
        <title>Bacillus genomes from the desert of Cuatro Cienegas, Coahuila.</title>
        <authorList>
            <person name="Olmedo-Alvarez G."/>
        </authorList>
    </citation>
    <scope>NUCLEOTIDE SEQUENCE [LARGE SCALE GENOMIC DNA]</scope>
    <source>
        <strain evidence="3 5">CH88_3T</strain>
    </source>
</reference>
<organism evidence="3 5">
    <name type="scientific">Sutcliffiella horikoshii</name>
    <dbReference type="NCBI Taxonomy" id="79883"/>
    <lineage>
        <taxon>Bacteria</taxon>
        <taxon>Bacillati</taxon>
        <taxon>Bacillota</taxon>
        <taxon>Bacilli</taxon>
        <taxon>Bacillales</taxon>
        <taxon>Bacillaceae</taxon>
        <taxon>Sutcliffiella</taxon>
    </lineage>
</organism>
<feature type="domain" description="IDEAL" evidence="1">
    <location>
        <begin position="30"/>
        <end position="67"/>
    </location>
</feature>
<dbReference type="SMART" id="SM00914">
    <property type="entry name" value="IDEAL"/>
    <property type="match status" value="1"/>
</dbReference>
<dbReference type="InterPro" id="IPR027393">
    <property type="entry name" value="Virus_scaffolding_prot_C"/>
</dbReference>
<dbReference type="Pfam" id="PF08858">
    <property type="entry name" value="IDEAL"/>
    <property type="match status" value="1"/>
</dbReference>
<reference evidence="2 4" key="1">
    <citation type="submission" date="2017-04" db="EMBL/GenBank/DDBJ databases">
        <title>Complete Genome Sequence of the Bacillus horikoshii 20a strain from Cuatro Cienegas, Coahuila, Mexico.</title>
        <authorList>
            <person name="Zarza E."/>
            <person name="Alcaraz L.D."/>
            <person name="Aguilar-Salinas B."/>
            <person name="Islas A."/>
            <person name="Olmedo-Alvarez G."/>
        </authorList>
    </citation>
    <scope>NUCLEOTIDE SEQUENCE [LARGE SCALE GENOMIC DNA]</scope>
    <source>
        <strain evidence="2 4">20a</strain>
    </source>
</reference>
<dbReference type="Gene3D" id="4.10.810.10">
    <property type="entry name" value="Virus Scaffolding Protein, Chain A"/>
    <property type="match status" value="1"/>
</dbReference>
<evidence type="ECO:0000259" key="1">
    <source>
        <dbReference type="SMART" id="SM00914"/>
    </source>
</evidence>
<evidence type="ECO:0000313" key="5">
    <source>
        <dbReference type="Proteomes" id="UP000323393"/>
    </source>
</evidence>
<dbReference type="EMBL" id="VTEU01000001">
    <property type="protein sequence ID" value="TYS61284.1"/>
    <property type="molecule type" value="Genomic_DNA"/>
</dbReference>
<evidence type="ECO:0000313" key="2">
    <source>
        <dbReference type="EMBL" id="ART76016.1"/>
    </source>
</evidence>
<dbReference type="RefSeq" id="WP_088017828.1">
    <property type="nucleotide sequence ID" value="NZ_CP020880.1"/>
</dbReference>
<sequence>MNKHFSFQPEQSVSNFKSFDMTREEKVAQIIVDSSVFQFHKNRLMNEIDLALGEGNRQKFKTLSNEYNALLDQFSHLQ</sequence>
<accession>A0A1Y0CM20</accession>
<dbReference type="AlphaFoldDB" id="A0A1Y0CM20"/>
<keyword evidence="4" id="KW-1185">Reference proteome</keyword>
<dbReference type="Proteomes" id="UP000195573">
    <property type="component" value="Chromosome"/>
</dbReference>
<dbReference type="GeneID" id="96738409"/>
<protein>
    <submittedName>
        <fullName evidence="3">IDEAL domain-containing protein</fullName>
    </submittedName>
</protein>
<dbReference type="Proteomes" id="UP000323393">
    <property type="component" value="Unassembled WGS sequence"/>
</dbReference>
<gene>
    <name evidence="2" type="ORF">B4U37_08220</name>
    <name evidence="3" type="ORF">FZC74_03140</name>
</gene>